<accession>A0A2N6NYE4</accession>
<evidence type="ECO:0000313" key="2">
    <source>
        <dbReference type="EMBL" id="PMB72280.1"/>
    </source>
</evidence>
<dbReference type="EMBL" id="MRVG01000002">
    <property type="protein sequence ID" value="PMB72280.1"/>
    <property type="molecule type" value="Genomic_DNA"/>
</dbReference>
<sequence>MAAYKYELASSNADGSTLPIATTDQKSRIEGYRRLCICLIALLALAGIAIVSALTIPDYGREPAGKAEENRQTEECGTSPAEARQLGCVFDIIVMGWTPDRCHDGELSAEFLAKRDWKFFAHANTTQPALSAYDIVEGEWDNIYVDYEFQLFHCVYLWRKTQRAMVRDSILDGYTADPHVVNHCEATILDETFAGPSTYVKYSSCPWVPSDSGRLGWYRVIAGRKVHRQA</sequence>
<reference evidence="2 3" key="1">
    <citation type="journal article" date="2016" name="Appl. Microbiol. Biotechnol.">
        <title>Characterization of T-DNA insertion mutants with decreased virulence in the entomopathogenic fungus Beauveria bassiana JEF-007.</title>
        <authorList>
            <person name="Kim S."/>
            <person name="Lee S.J."/>
            <person name="Nai Y.S."/>
            <person name="Yu J.S."/>
            <person name="Lee M.R."/>
            <person name="Yang Y.T."/>
            <person name="Kim J.S."/>
        </authorList>
    </citation>
    <scope>NUCLEOTIDE SEQUENCE [LARGE SCALE GENOMIC DNA]</scope>
    <source>
        <strain evidence="2 3">JEF-007</strain>
    </source>
</reference>
<dbReference type="AlphaFoldDB" id="A0A2N6NYE4"/>
<protein>
    <submittedName>
        <fullName evidence="2">Uncharacterized protein</fullName>
    </submittedName>
</protein>
<keyword evidence="1" id="KW-0812">Transmembrane</keyword>
<name>A0A2N6NYE4_BEABA</name>
<evidence type="ECO:0000313" key="3">
    <source>
        <dbReference type="Proteomes" id="UP000235728"/>
    </source>
</evidence>
<dbReference type="InterPro" id="IPR053008">
    <property type="entry name" value="Phomopsin_biosynth_assoc"/>
</dbReference>
<organism evidence="2 3">
    <name type="scientific">Beauveria bassiana</name>
    <name type="common">White muscardine disease fungus</name>
    <name type="synonym">Tritirachium shiotae</name>
    <dbReference type="NCBI Taxonomy" id="176275"/>
    <lineage>
        <taxon>Eukaryota</taxon>
        <taxon>Fungi</taxon>
        <taxon>Dikarya</taxon>
        <taxon>Ascomycota</taxon>
        <taxon>Pezizomycotina</taxon>
        <taxon>Sordariomycetes</taxon>
        <taxon>Hypocreomycetidae</taxon>
        <taxon>Hypocreales</taxon>
        <taxon>Cordycipitaceae</taxon>
        <taxon>Beauveria</taxon>
    </lineage>
</organism>
<dbReference type="PANTHER" id="PTHR35896">
    <property type="entry name" value="IG-LIKE DOMAIN-CONTAINING PROTEIN"/>
    <property type="match status" value="1"/>
</dbReference>
<comment type="caution">
    <text evidence="2">The sequence shown here is derived from an EMBL/GenBank/DDBJ whole genome shotgun (WGS) entry which is preliminary data.</text>
</comment>
<dbReference type="OMA" id="GHCGEML"/>
<proteinExistence type="predicted"/>
<keyword evidence="1" id="KW-0472">Membrane</keyword>
<dbReference type="PANTHER" id="PTHR35896:SF3">
    <property type="entry name" value="MAJOR FACILITATOR SUPERFAMILY TRANSPORTER"/>
    <property type="match status" value="1"/>
</dbReference>
<keyword evidence="1" id="KW-1133">Transmembrane helix</keyword>
<evidence type="ECO:0000256" key="1">
    <source>
        <dbReference type="SAM" id="Phobius"/>
    </source>
</evidence>
<gene>
    <name evidence="2" type="ORF">BM221_002382</name>
</gene>
<dbReference type="Proteomes" id="UP000235728">
    <property type="component" value="Unassembled WGS sequence"/>
</dbReference>
<feature type="transmembrane region" description="Helical" evidence="1">
    <location>
        <begin position="35"/>
        <end position="56"/>
    </location>
</feature>